<keyword evidence="1" id="KW-1133">Transmembrane helix</keyword>
<dbReference type="EMBL" id="AP014945">
    <property type="protein sequence ID" value="BAU24149.1"/>
    <property type="molecule type" value="Genomic_DNA"/>
</dbReference>
<name>A0A0U5BZ99_9BACT</name>
<feature type="transmembrane region" description="Helical" evidence="1">
    <location>
        <begin position="68"/>
        <end position="92"/>
    </location>
</feature>
<keyword evidence="3" id="KW-1185">Reference proteome</keyword>
<proteinExistence type="predicted"/>
<reference evidence="2 3" key="1">
    <citation type="journal article" date="2016" name="Int. J. Syst. Evol. Microbiol.">
        <title>Caldimicrobium thiodismutans sp. nov., a sulfur-disproportionating bacterium isolated from a hot spring, and emended description of the genus Caldimicrobium.</title>
        <authorList>
            <person name="Kojima H."/>
            <person name="Umezawa K."/>
            <person name="Fukui M."/>
        </authorList>
    </citation>
    <scope>NUCLEOTIDE SEQUENCE [LARGE SCALE GENOMIC DNA]</scope>
    <source>
        <strain evidence="2 3">TF1</strain>
    </source>
</reference>
<dbReference type="OrthoDB" id="9765532at2"/>
<dbReference type="Proteomes" id="UP000068196">
    <property type="component" value="Chromosome"/>
</dbReference>
<sequence>MSSLGEKLPLISILPFAGILLSISLFPIIAPRFWHKHFGKISLFWAILSALPLLYLSPKGTFHEILHVLLAEYIPFILLLSSLYIISGNIYLQGNFSGTPLFNTIYLLTGTLLASLMGTTGASIVLIRPLLRANAWRKNKAYIFVFFIFLVSNIGGSLTPLGDPPLFLGFLKGVPFFWTLNLFPSMLLCVFSLLVLFYLIDTINFKKEKERFPKDLKKKTFLILGWYNLFFLVGVPITILLSANFHLPGIHVFGIERPLNEIFRDIFFVLLAGVSFFITPREIREKNEFTLFPIKEVAILFFGIFIAMLPAISILQAGERGVLNPLISKLNEPAHYFWITGLLSAFLDNAPTYLTFLSTCLGKFYPGLPEKEAIVNLIQNYPKYLLAISEGAVFFGALTYIGNAPNFMVRSIAEEKGITMPSFFGYLLKYSIPILIPLFILLTLIFYRG</sequence>
<organism evidence="2 3">
    <name type="scientific">Caldimicrobium thiodismutans</name>
    <dbReference type="NCBI Taxonomy" id="1653476"/>
    <lineage>
        <taxon>Bacteria</taxon>
        <taxon>Pseudomonadati</taxon>
        <taxon>Thermodesulfobacteriota</taxon>
        <taxon>Thermodesulfobacteria</taxon>
        <taxon>Thermodesulfobacteriales</taxon>
        <taxon>Thermodesulfobacteriaceae</taxon>
        <taxon>Caldimicrobium</taxon>
    </lineage>
</organism>
<feature type="transmembrane region" description="Helical" evidence="1">
    <location>
        <begin position="262"/>
        <end position="279"/>
    </location>
</feature>
<protein>
    <submittedName>
        <fullName evidence="2">Sodium:proton antiporter</fullName>
    </submittedName>
</protein>
<dbReference type="STRING" id="1653476.THC_1790"/>
<feature type="transmembrane region" description="Helical" evidence="1">
    <location>
        <begin position="37"/>
        <end position="56"/>
    </location>
</feature>
<feature type="transmembrane region" description="Helical" evidence="1">
    <location>
        <begin position="221"/>
        <end position="242"/>
    </location>
</feature>
<evidence type="ECO:0000313" key="2">
    <source>
        <dbReference type="EMBL" id="BAU24149.1"/>
    </source>
</evidence>
<accession>A0A0U5BZ99</accession>
<gene>
    <name evidence="2" type="ORF">THC_1790</name>
</gene>
<feature type="transmembrane region" description="Helical" evidence="1">
    <location>
        <begin position="337"/>
        <end position="364"/>
    </location>
</feature>
<feature type="transmembrane region" description="Helical" evidence="1">
    <location>
        <begin position="423"/>
        <end position="447"/>
    </location>
</feature>
<dbReference type="KEGG" id="cthi:THC_1790"/>
<feature type="transmembrane region" description="Helical" evidence="1">
    <location>
        <begin position="104"/>
        <end position="127"/>
    </location>
</feature>
<feature type="transmembrane region" description="Helical" evidence="1">
    <location>
        <begin position="299"/>
        <end position="317"/>
    </location>
</feature>
<dbReference type="Pfam" id="PF16980">
    <property type="entry name" value="CitMHS_2"/>
    <property type="match status" value="1"/>
</dbReference>
<feature type="transmembrane region" description="Helical" evidence="1">
    <location>
        <begin position="12"/>
        <end position="31"/>
    </location>
</feature>
<keyword evidence="1" id="KW-0472">Membrane</keyword>
<feature type="transmembrane region" description="Helical" evidence="1">
    <location>
        <begin position="139"/>
        <end position="156"/>
    </location>
</feature>
<feature type="transmembrane region" description="Helical" evidence="1">
    <location>
        <begin position="384"/>
        <end position="403"/>
    </location>
</feature>
<keyword evidence="1" id="KW-0812">Transmembrane</keyword>
<evidence type="ECO:0000313" key="3">
    <source>
        <dbReference type="Proteomes" id="UP000068196"/>
    </source>
</evidence>
<dbReference type="AlphaFoldDB" id="A0A0U5BZ99"/>
<dbReference type="InterPro" id="IPR031566">
    <property type="entry name" value="CitMHS_2"/>
</dbReference>
<reference evidence="3" key="2">
    <citation type="journal article" date="2016" name="Int. J. Syst. Evol. Microbiol.">
        <title>Caldimicrobium thiodismutans sp. nov., a sulfur-disproportionating bacterium isolated from a hot spring.</title>
        <authorList>
            <person name="Kojima H."/>
            <person name="Umezawa K."/>
            <person name="Fukui M."/>
        </authorList>
    </citation>
    <scope>NUCLEOTIDE SEQUENCE [LARGE SCALE GENOMIC DNA]</scope>
    <source>
        <strain evidence="3">TF1</strain>
    </source>
</reference>
<feature type="transmembrane region" description="Helical" evidence="1">
    <location>
        <begin position="176"/>
        <end position="200"/>
    </location>
</feature>
<evidence type="ECO:0000256" key="1">
    <source>
        <dbReference type="SAM" id="Phobius"/>
    </source>
</evidence>